<feature type="region of interest" description="Disordered" evidence="1">
    <location>
        <begin position="249"/>
        <end position="278"/>
    </location>
</feature>
<dbReference type="RefSeq" id="WP_152265229.1">
    <property type="nucleotide sequence ID" value="NZ_VOKX01000106.1"/>
</dbReference>
<evidence type="ECO:0000313" key="2">
    <source>
        <dbReference type="EMBL" id="KAB7835772.1"/>
    </source>
</evidence>
<keyword evidence="3" id="KW-1185">Reference proteome</keyword>
<evidence type="ECO:0000256" key="1">
    <source>
        <dbReference type="SAM" id="MobiDB-lite"/>
    </source>
</evidence>
<dbReference type="EMBL" id="VOKX01000106">
    <property type="protein sequence ID" value="KAB7835772.1"/>
    <property type="molecule type" value="Genomic_DNA"/>
</dbReference>
<keyword evidence="2" id="KW-0560">Oxidoreductase</keyword>
<dbReference type="GO" id="GO:0016706">
    <property type="term" value="F:2-oxoglutarate-dependent dioxygenase activity"/>
    <property type="evidence" value="ECO:0007669"/>
    <property type="project" value="UniProtKB-ARBA"/>
</dbReference>
<dbReference type="Proteomes" id="UP000327000">
    <property type="component" value="Unassembled WGS sequence"/>
</dbReference>
<dbReference type="InterPro" id="IPR008775">
    <property type="entry name" value="Phytyl_CoA_dOase-like"/>
</dbReference>
<reference evidence="2 3" key="1">
    <citation type="journal article" date="2019" name="Microb. Cell Fact.">
        <title>Exploring novel herbicidin analogues by transcriptional regulator overexpression and MS/MS molecular networking.</title>
        <authorList>
            <person name="Shi Y."/>
            <person name="Gu R."/>
            <person name="Li Y."/>
            <person name="Wang X."/>
            <person name="Ren W."/>
            <person name="Li X."/>
            <person name="Wang L."/>
            <person name="Xie Y."/>
            <person name="Hong B."/>
        </authorList>
    </citation>
    <scope>NUCLEOTIDE SEQUENCE [LARGE SCALE GENOMIC DNA]</scope>
    <source>
        <strain evidence="2 3">US-43</strain>
    </source>
</reference>
<name>A0A5N5W1K5_STRMB</name>
<gene>
    <name evidence="2" type="ORF">FRZ00_26510</name>
</gene>
<dbReference type="Gene3D" id="2.60.120.620">
    <property type="entry name" value="q2cbj1_9rhob like domain"/>
    <property type="match status" value="1"/>
</dbReference>
<proteinExistence type="predicted"/>
<comment type="caution">
    <text evidence="2">The sequence shown here is derived from an EMBL/GenBank/DDBJ whole genome shotgun (WGS) entry which is preliminary data.</text>
</comment>
<dbReference type="AlphaFoldDB" id="A0A5N5W1K5"/>
<organism evidence="2 3">
    <name type="scientific">Streptomyces mobaraensis</name>
    <name type="common">Streptoverticillium mobaraense</name>
    <dbReference type="NCBI Taxonomy" id="35621"/>
    <lineage>
        <taxon>Bacteria</taxon>
        <taxon>Bacillati</taxon>
        <taxon>Actinomycetota</taxon>
        <taxon>Actinomycetes</taxon>
        <taxon>Kitasatosporales</taxon>
        <taxon>Streptomycetaceae</taxon>
        <taxon>Streptomyces</taxon>
    </lineage>
</organism>
<dbReference type="SUPFAM" id="SSF51197">
    <property type="entry name" value="Clavaminate synthase-like"/>
    <property type="match status" value="1"/>
</dbReference>
<accession>A0A5N5W1K5</accession>
<dbReference type="Pfam" id="PF05721">
    <property type="entry name" value="PhyH"/>
    <property type="match status" value="1"/>
</dbReference>
<protein>
    <submittedName>
        <fullName evidence="2">Phytanoyl-CoA dioxygenase family protein</fullName>
    </submittedName>
</protein>
<evidence type="ECO:0000313" key="3">
    <source>
        <dbReference type="Proteomes" id="UP000327000"/>
    </source>
</evidence>
<sequence length="278" mass="29850">MTTTTTPRRPEASVVADFHRNGFATIRNAISEDLRHQLLGAAEHLLASDITRGRDRGGDGKDGFRGCLALDHGFLPLLANPTTLPTVVELLSFNIHLLSAHLIALPSGPPKTIRTPARPGWHRDMYGVSADLGLATTPRMAIKVAHYLTPITPDCGVTMFLPGSHLLTQPPTILDGAIDPAGATTPAITGTDAILFENRTWHAGGINLSGTPRIALMMQYGYRWLQPVDDPYTELRGDQSLSDIEQQLLGAPDRNPDGSLAKGKGAEPLRTWSATSSS</sequence>
<keyword evidence="2" id="KW-0223">Dioxygenase</keyword>
<dbReference type="OrthoDB" id="9796766at2"/>